<feature type="binding site" evidence="14">
    <location>
        <position position="935"/>
    </location>
    <ligand>
        <name>Zn(2+)</name>
        <dbReference type="ChEBI" id="CHEBI:29105"/>
    </ligand>
</feature>
<evidence type="ECO:0000256" key="9">
    <source>
        <dbReference type="ARBA" id="ARBA00023015"/>
    </source>
</evidence>
<evidence type="ECO:0000256" key="7">
    <source>
        <dbReference type="ARBA" id="ARBA00022833"/>
    </source>
</evidence>
<keyword evidence="7 14" id="KW-0862">Zinc</keyword>
<keyword evidence="5 14" id="KW-0479">Metal-binding</keyword>
<feature type="region of interest" description="Disordered" evidence="15">
    <location>
        <begin position="1332"/>
        <end position="1353"/>
    </location>
</feature>
<evidence type="ECO:0000313" key="17">
    <source>
        <dbReference type="EnsemblMetazoa" id="XP_022648230"/>
    </source>
</evidence>
<dbReference type="Gene3D" id="3.40.800.20">
    <property type="entry name" value="Histone deacetylase domain"/>
    <property type="match status" value="1"/>
</dbReference>
<dbReference type="KEGG" id="vde:111244925"/>
<evidence type="ECO:0000256" key="1">
    <source>
        <dbReference type="ARBA" id="ARBA00004123"/>
    </source>
</evidence>
<feature type="domain" description="Histone deacetylase" evidence="16">
    <location>
        <begin position="941"/>
        <end position="1257"/>
    </location>
</feature>
<dbReference type="EnsemblMetazoa" id="XM_022792495">
    <property type="protein sequence ID" value="XP_022648230"/>
    <property type="gene ID" value="LOC111244925"/>
</dbReference>
<keyword evidence="6" id="KW-0378">Hydrolase</keyword>
<keyword evidence="11" id="KW-0539">Nucleus</keyword>
<dbReference type="FunCoup" id="A0A7M7J8E7">
    <property type="interactions" value="1095"/>
</dbReference>
<name>A0A7M7J8E7_VARDE</name>
<keyword evidence="9" id="KW-0805">Transcription regulation</keyword>
<keyword evidence="10" id="KW-0804">Transcription</keyword>
<feature type="region of interest" description="Disordered" evidence="15">
    <location>
        <begin position="439"/>
        <end position="506"/>
    </location>
</feature>
<feature type="region of interest" description="Disordered" evidence="15">
    <location>
        <begin position="364"/>
        <end position="407"/>
    </location>
</feature>
<dbReference type="GO" id="GO:0000118">
    <property type="term" value="C:histone deacetylase complex"/>
    <property type="evidence" value="ECO:0007669"/>
    <property type="project" value="TreeGrafter"/>
</dbReference>
<accession>A0A7M7J8E7</accession>
<evidence type="ECO:0000313" key="18">
    <source>
        <dbReference type="Proteomes" id="UP000594260"/>
    </source>
</evidence>
<organism evidence="17 18">
    <name type="scientific">Varroa destructor</name>
    <name type="common">Honeybee mite</name>
    <dbReference type="NCBI Taxonomy" id="109461"/>
    <lineage>
        <taxon>Eukaryota</taxon>
        <taxon>Metazoa</taxon>
        <taxon>Ecdysozoa</taxon>
        <taxon>Arthropoda</taxon>
        <taxon>Chelicerata</taxon>
        <taxon>Arachnida</taxon>
        <taxon>Acari</taxon>
        <taxon>Parasitiformes</taxon>
        <taxon>Mesostigmata</taxon>
        <taxon>Gamasina</taxon>
        <taxon>Dermanyssoidea</taxon>
        <taxon>Varroidae</taxon>
        <taxon>Varroa</taxon>
    </lineage>
</organism>
<feature type="region of interest" description="Disordered" evidence="15">
    <location>
        <begin position="814"/>
        <end position="881"/>
    </location>
</feature>
<feature type="compositionally biased region" description="Low complexity" evidence="15">
    <location>
        <begin position="249"/>
        <end position="258"/>
    </location>
</feature>
<feature type="binding site" evidence="14">
    <location>
        <position position="1016"/>
    </location>
    <ligand>
        <name>Zn(2+)</name>
        <dbReference type="ChEBI" id="CHEBI:29105"/>
    </ligand>
</feature>
<dbReference type="OrthoDB" id="5232919at2759"/>
<feature type="compositionally biased region" description="Polar residues" evidence="15">
    <location>
        <begin position="815"/>
        <end position="824"/>
    </location>
</feature>
<dbReference type="Proteomes" id="UP000594260">
    <property type="component" value="Unplaced"/>
</dbReference>
<dbReference type="FunFam" id="3.40.800.20:FF:000002">
    <property type="entry name" value="Histone deacetylase"/>
    <property type="match status" value="1"/>
</dbReference>
<feature type="compositionally biased region" description="Low complexity" evidence="15">
    <location>
        <begin position="444"/>
        <end position="467"/>
    </location>
</feature>
<dbReference type="RefSeq" id="XP_022648231.1">
    <property type="nucleotide sequence ID" value="XM_022792496.1"/>
</dbReference>
<proteinExistence type="inferred from homology"/>
<comment type="similarity">
    <text evidence="2">Belongs to the histone deacetylase family. HD type 2 subfamily.</text>
</comment>
<evidence type="ECO:0000256" key="3">
    <source>
        <dbReference type="ARBA" id="ARBA00012111"/>
    </source>
</evidence>
<keyword evidence="18" id="KW-1185">Reference proteome</keyword>
<evidence type="ECO:0000256" key="6">
    <source>
        <dbReference type="ARBA" id="ARBA00022801"/>
    </source>
</evidence>
<feature type="region of interest" description="Disordered" evidence="15">
    <location>
        <begin position="76"/>
        <end position="98"/>
    </location>
</feature>
<evidence type="ECO:0000256" key="4">
    <source>
        <dbReference type="ARBA" id="ARBA00022491"/>
    </source>
</evidence>
<feature type="binding site" evidence="14">
    <location>
        <position position="933"/>
    </location>
    <ligand>
        <name>Zn(2+)</name>
        <dbReference type="ChEBI" id="CHEBI:29105"/>
    </ligand>
</feature>
<dbReference type="RefSeq" id="XP_022648230.1">
    <property type="nucleotide sequence ID" value="XM_022792495.1"/>
</dbReference>
<feature type="active site" evidence="13">
    <location>
        <position position="1068"/>
    </location>
</feature>
<dbReference type="PANTHER" id="PTHR10625:SF5">
    <property type="entry name" value="HISTONE DEACETYLASE"/>
    <property type="match status" value="1"/>
</dbReference>
<evidence type="ECO:0000256" key="15">
    <source>
        <dbReference type="SAM" id="MobiDB-lite"/>
    </source>
</evidence>
<evidence type="ECO:0000259" key="16">
    <source>
        <dbReference type="Pfam" id="PF00850"/>
    </source>
</evidence>
<comment type="subcellular location">
    <subcellularLocation>
        <location evidence="1">Nucleus</location>
    </subcellularLocation>
</comment>
<dbReference type="CTD" id="9759"/>
<dbReference type="GO" id="GO:0040029">
    <property type="term" value="P:epigenetic regulation of gene expression"/>
    <property type="evidence" value="ECO:0007669"/>
    <property type="project" value="TreeGrafter"/>
</dbReference>
<feature type="compositionally biased region" description="Basic and acidic residues" evidence="15">
    <location>
        <begin position="1338"/>
        <end position="1353"/>
    </location>
</feature>
<dbReference type="InterPro" id="IPR037138">
    <property type="entry name" value="His_deacetylse_dom_sf"/>
</dbReference>
<sequence>MMIGKSNGTVGVPSVAGPVEILKRPSWGVAGVNVTGIGSALTPVPLVTTESATVNATTTTESCHMSGAVGDINDGGGTVDGEAAPLSAGPATGSMSGPRPLPMDYSPFSNSNSPPVTQSIMPLIEESEAVLTVSPSGSEPLRPSVAGVTGPGGTGVVAGANKIVVPLLELQQQLVAMKQEQQLQQQLLLQSYRHQQRQLAQQHEMQLQERVRITSYFQMYLEQQQQQQQQQPQETAVAAAAKSRELERQAQAQAQHQQQQEKDNNQGGLSGQQSTTRKESPGPAGVGSAPATNSSCKKDVTSVGSAGPSSSQSGKTSQPQLQRTGSGGVSAEVKQKLAEFVLAKKQREAAQNGVALRHPWAQRPQMSLDQSSPPPANGRPGASSVPGKSDFPLRKTASEPNLKVRSVLKQKVMNRSSPLLLRRRGEKLIRRRIPVSLDSQSFVSTSEGSPPSAASAHSSLHSSFGSSNGTPISEELGPPGVPSIAALVPGASSGAPNQQTPNQSACSVLTSGGQILEQSMLYSSPSMPNISLGRPSAAQPSPIIDGKMLSSMSEVQVRAMAAARLGLPLVSYHVLQPNLAFCSQLPVIDGDVTPPTSPVFVHSSHLRSLEQQSGTGGLIGVGLMTTSPMATAVSSAAGTTSSTAVNGVNVTSVVGGNESTASQARLQRSILRPLGRTQSAPLPLGHPLLQSPAAVQKLTLHQQQQQQQQHQLIKHHIRHTVLTRASSKSNVLGQVPEQSSVVEENEEMNQDDDDEQMTIATSEIFTQATITAASPTTMSPSPPSSSLTAAAKRLNVTTGTVTTTSDASATISVTGRGSHTASQQPGTTPAAGATTPSITSSSLASASPGVTPLTVDDEASEQKQQPSVIQRQRLCSESSSKHQLRRLSRTLSSPLVSLERISSQGSSSAFQTLQSNPQATALVYDSVMLKHQCVCGHFSEHPEHAGRLQSVWARLQETGLVARCVRLRSRKATLDELQLAHSEAYTLLLGTNPLNRQKLEFEKLELPLKSFLMLPCGGVGVDLDTTWNELHTAGAARMAAGCVIELACRVTAGDVKNGFAVVRPPGHHAEHQQAMGFCFFNSLAVAAKKAQQRFNLERILIVDWDVHHGNGIQQIFYRDPRVLYISMHRHDEGNFFPGTGDPHEIGEEAGRGFNVNVAWSGGLNPPMGDAEYLAAFRSIVMPIARDYRPQLVLVACGFDAAKGHKTTLGGYNVSAACFGAMTRQLMSIANGKVVLALEGGYDLPSVCDCSEAVTRALLGEELCSQVSEVELTRKPVASAIETLKRTAVIQAPYWPCTKQWAATIGCSSLEAMQLSKDSEDTVTAMALLSVARQGSPDNRSKFEEPMDQDKSNM</sequence>
<feature type="compositionally biased region" description="Low complexity" evidence="15">
    <location>
        <begin position="301"/>
        <end position="320"/>
    </location>
</feature>
<comment type="catalytic activity">
    <reaction evidence="12">
        <text>N(6)-acetyl-L-lysyl-[histone] + H2O = L-lysyl-[histone] + acetate</text>
        <dbReference type="Rhea" id="RHEA:58196"/>
        <dbReference type="Rhea" id="RHEA-COMP:9845"/>
        <dbReference type="Rhea" id="RHEA-COMP:11338"/>
        <dbReference type="ChEBI" id="CHEBI:15377"/>
        <dbReference type="ChEBI" id="CHEBI:29969"/>
        <dbReference type="ChEBI" id="CHEBI:30089"/>
        <dbReference type="ChEBI" id="CHEBI:61930"/>
        <dbReference type="EC" id="3.5.1.98"/>
    </reaction>
</comment>
<reference evidence="17" key="1">
    <citation type="submission" date="2021-01" db="UniProtKB">
        <authorList>
            <consortium name="EnsemblMetazoa"/>
        </authorList>
    </citation>
    <scope>IDENTIFICATION</scope>
</reference>
<evidence type="ECO:0000256" key="10">
    <source>
        <dbReference type="ARBA" id="ARBA00023163"/>
    </source>
</evidence>
<dbReference type="InterPro" id="IPR023801">
    <property type="entry name" value="His_deacetylse_dom"/>
</dbReference>
<dbReference type="PANTHER" id="PTHR10625">
    <property type="entry name" value="HISTONE DEACETYLASE HDAC1-RELATED"/>
    <property type="match status" value="1"/>
</dbReference>
<dbReference type="SUPFAM" id="SSF52768">
    <property type="entry name" value="Arginase/deacetylase"/>
    <property type="match status" value="1"/>
</dbReference>
<dbReference type="GeneID" id="111244925"/>
<feature type="compositionally biased region" description="Polar residues" evidence="15">
    <location>
        <begin position="862"/>
        <end position="878"/>
    </location>
</feature>
<evidence type="ECO:0000256" key="11">
    <source>
        <dbReference type="ARBA" id="ARBA00023242"/>
    </source>
</evidence>
<feature type="compositionally biased region" description="Polar residues" evidence="15">
    <location>
        <begin position="265"/>
        <end position="275"/>
    </location>
</feature>
<dbReference type="EnsemblMetazoa" id="XM_022792496">
    <property type="protein sequence ID" value="XP_022648231"/>
    <property type="gene ID" value="LOC111244925"/>
</dbReference>
<dbReference type="Pfam" id="PF00850">
    <property type="entry name" value="Hist_deacetyl"/>
    <property type="match status" value="1"/>
</dbReference>
<feature type="region of interest" description="Disordered" evidence="15">
    <location>
        <begin position="232"/>
        <end position="330"/>
    </location>
</feature>
<dbReference type="PIRSF" id="PIRSF037911">
    <property type="entry name" value="HDAC_II_euk"/>
    <property type="match status" value="1"/>
</dbReference>
<evidence type="ECO:0000256" key="2">
    <source>
        <dbReference type="ARBA" id="ARBA00007738"/>
    </source>
</evidence>
<feature type="compositionally biased region" description="Low complexity" evidence="15">
    <location>
        <begin position="825"/>
        <end position="847"/>
    </location>
</feature>
<dbReference type="PRINTS" id="PR01270">
    <property type="entry name" value="HDASUPER"/>
</dbReference>
<dbReference type="InParanoid" id="A0A7M7J8E7"/>
<keyword evidence="8" id="KW-0156">Chromatin regulator</keyword>
<dbReference type="CDD" id="cd11681">
    <property type="entry name" value="HDAC_classIIa"/>
    <property type="match status" value="1"/>
</dbReference>
<dbReference type="GO" id="GO:0141221">
    <property type="term" value="F:histone deacetylase activity, hydrolytic mechanism"/>
    <property type="evidence" value="ECO:0007669"/>
    <property type="project" value="UniProtKB-EC"/>
</dbReference>
<dbReference type="InterPro" id="IPR023696">
    <property type="entry name" value="Ureohydrolase_dom_sf"/>
</dbReference>
<feature type="compositionally biased region" description="Polar residues" evidence="15">
    <location>
        <begin position="494"/>
        <end position="506"/>
    </location>
</feature>
<evidence type="ECO:0000256" key="14">
    <source>
        <dbReference type="PIRSR" id="PIRSR037911-2"/>
    </source>
</evidence>
<evidence type="ECO:0000256" key="8">
    <source>
        <dbReference type="ARBA" id="ARBA00022853"/>
    </source>
</evidence>
<feature type="binding site" evidence="14">
    <location>
        <position position="941"/>
    </location>
    <ligand>
        <name>Zn(2+)</name>
        <dbReference type="ChEBI" id="CHEBI:29105"/>
    </ligand>
</feature>
<protein>
    <recommendedName>
        <fullName evidence="3">histone deacetylase</fullName>
        <ecNumber evidence="3">3.5.1.98</ecNumber>
    </recommendedName>
</protein>
<keyword evidence="4" id="KW-0678">Repressor</keyword>
<dbReference type="InterPro" id="IPR000286">
    <property type="entry name" value="HDACs"/>
</dbReference>
<dbReference type="EC" id="3.5.1.98" evidence="3"/>
<evidence type="ECO:0000256" key="12">
    <source>
        <dbReference type="ARBA" id="ARBA00048287"/>
    </source>
</evidence>
<dbReference type="OMA" id="ANPHGHA"/>
<evidence type="ECO:0000256" key="5">
    <source>
        <dbReference type="ARBA" id="ARBA00022723"/>
    </source>
</evidence>
<dbReference type="GO" id="GO:0046872">
    <property type="term" value="F:metal ion binding"/>
    <property type="evidence" value="ECO:0007669"/>
    <property type="project" value="UniProtKB-KW"/>
</dbReference>
<dbReference type="GO" id="GO:0000122">
    <property type="term" value="P:negative regulation of transcription by RNA polymerase II"/>
    <property type="evidence" value="ECO:0007669"/>
    <property type="project" value="InterPro"/>
</dbReference>
<evidence type="ECO:0000256" key="13">
    <source>
        <dbReference type="PIRSR" id="PIRSR037911-1"/>
    </source>
</evidence>
<dbReference type="InterPro" id="IPR046949">
    <property type="entry name" value="HDAC4/5/7/9"/>
</dbReference>